<evidence type="ECO:0000256" key="1">
    <source>
        <dbReference type="SAM" id="Coils"/>
    </source>
</evidence>
<evidence type="ECO:0000256" key="2">
    <source>
        <dbReference type="SAM" id="MobiDB-lite"/>
    </source>
</evidence>
<dbReference type="PaxDb" id="353153-Q4CWV7"/>
<feature type="region of interest" description="Disordered" evidence="2">
    <location>
        <begin position="179"/>
        <end position="258"/>
    </location>
</feature>
<comment type="caution">
    <text evidence="3">The sequence shown here is derived from an EMBL/GenBank/DDBJ whole genome shotgun (WGS) entry which is preliminary data.</text>
</comment>
<feature type="coiled-coil region" evidence="1">
    <location>
        <begin position="284"/>
        <end position="311"/>
    </location>
</feature>
<accession>Q4CWV7</accession>
<dbReference type="SMR" id="Q4CWV7"/>
<reference evidence="3 4" key="1">
    <citation type="journal article" date="2005" name="Science">
        <title>The genome sequence of Trypanosoma cruzi, etiologic agent of Chagas disease.</title>
        <authorList>
            <person name="El-Sayed N.M."/>
            <person name="Myler P.J."/>
            <person name="Bartholomeu D.C."/>
            <person name="Nilsson D."/>
            <person name="Aggarwal G."/>
            <person name="Tran A.N."/>
            <person name="Ghedin E."/>
            <person name="Worthey E.A."/>
            <person name="Delcher A.L."/>
            <person name="Blandin G."/>
            <person name="Westenberger S.J."/>
            <person name="Caler E."/>
            <person name="Cerqueira G.C."/>
            <person name="Branche C."/>
            <person name="Haas B."/>
            <person name="Anupama A."/>
            <person name="Arner E."/>
            <person name="Aslund L."/>
            <person name="Attipoe P."/>
            <person name="Bontempi E."/>
            <person name="Bringaud F."/>
            <person name="Burton P."/>
            <person name="Cadag E."/>
            <person name="Campbell D.A."/>
            <person name="Carrington M."/>
            <person name="Crabtree J."/>
            <person name="Darban H."/>
            <person name="da Silveira J.F."/>
            <person name="de Jong P."/>
            <person name="Edwards K."/>
            <person name="Englund P.T."/>
            <person name="Fazelina G."/>
            <person name="Feldblyum T."/>
            <person name="Ferella M."/>
            <person name="Frasch A.C."/>
            <person name="Gull K."/>
            <person name="Horn D."/>
            <person name="Hou L."/>
            <person name="Huang Y."/>
            <person name="Kindlund E."/>
            <person name="Klingbeil M."/>
            <person name="Kluge S."/>
            <person name="Koo H."/>
            <person name="Lacerda D."/>
            <person name="Levin M.J."/>
            <person name="Lorenzi H."/>
            <person name="Louie T."/>
            <person name="Machado C.R."/>
            <person name="McCulloch R."/>
            <person name="McKenna A."/>
            <person name="Mizuno Y."/>
            <person name="Mottram J.C."/>
            <person name="Nelson S."/>
            <person name="Ochaya S."/>
            <person name="Osoegawa K."/>
            <person name="Pai G."/>
            <person name="Parsons M."/>
            <person name="Pentony M."/>
            <person name="Pettersson U."/>
            <person name="Pop M."/>
            <person name="Ramirez J.L."/>
            <person name="Rinta J."/>
            <person name="Robertson L."/>
            <person name="Salzberg S.L."/>
            <person name="Sanchez D.O."/>
            <person name="Seyler A."/>
            <person name="Sharma R."/>
            <person name="Shetty J."/>
            <person name="Simpson A.J."/>
            <person name="Sisk E."/>
            <person name="Tammi M.T."/>
            <person name="Tarleton R."/>
            <person name="Teixeira S."/>
            <person name="Van Aken S."/>
            <person name="Vogt C."/>
            <person name="Ward P.N."/>
            <person name="Wickstead B."/>
            <person name="Wortman J."/>
            <person name="White O."/>
            <person name="Fraser C.M."/>
            <person name="Stuart K.D."/>
            <person name="Andersson B."/>
        </authorList>
    </citation>
    <scope>NUCLEOTIDE SEQUENCE [LARGE SCALE GENOMIC DNA]</scope>
    <source>
        <strain evidence="3 4">CL Brener</strain>
    </source>
</reference>
<gene>
    <name evidence="3" type="ORF">Tc00.1047053503465.40</name>
</gene>
<feature type="region of interest" description="Disordered" evidence="2">
    <location>
        <begin position="34"/>
        <end position="61"/>
    </location>
</feature>
<dbReference type="InParanoid" id="Q4CWV7"/>
<evidence type="ECO:0000313" key="3">
    <source>
        <dbReference type="EMBL" id="EAN84760.1"/>
    </source>
</evidence>
<protein>
    <submittedName>
        <fullName evidence="3">Uncharacterized protein</fullName>
    </submittedName>
</protein>
<sequence>MSISSDPFAAPAASAKTPPRTALGLWRCILTPHSRTASSKENVNPPPQDSGEAVSADDVTAGSSTRGYWSLGLGKTCSPDVLQQKPARGTNLFKRLKNILTPSHESRAQPHESDARHEPYSDVSVEEVVEGDISGDANHQTGLVDVEAMGTTGAEDRYYYTTEDGEVYYVDPASIEYQGAYQQQEAEEEKEGAVENDNEDQQKKQHHQLQQQQQGGEEHSEHCQGEEEEGGGQEEHSKGPLRLRGKVAKALASEETKRRRQLQEDCMIVLTDIGRVYRGLARTAAAFAKEMEALRHAIKQLEKEAVKQANAVEAEWKKEHAELSRTFRVEMELAKRRHAKRADPTLSS</sequence>
<feature type="compositionally biased region" description="Acidic residues" evidence="2">
    <location>
        <begin position="185"/>
        <end position="199"/>
    </location>
</feature>
<feature type="compositionally biased region" description="Basic and acidic residues" evidence="2">
    <location>
        <begin position="216"/>
        <end position="225"/>
    </location>
</feature>
<keyword evidence="1" id="KW-0175">Coiled coil</keyword>
<feature type="compositionally biased region" description="Basic and acidic residues" evidence="2">
    <location>
        <begin position="104"/>
        <end position="120"/>
    </location>
</feature>
<dbReference type="EMBL" id="AAHK01001599">
    <property type="protein sequence ID" value="EAN84760.1"/>
    <property type="molecule type" value="Genomic_DNA"/>
</dbReference>
<organism evidence="3 4">
    <name type="scientific">Trypanosoma cruzi (strain CL Brener)</name>
    <dbReference type="NCBI Taxonomy" id="353153"/>
    <lineage>
        <taxon>Eukaryota</taxon>
        <taxon>Discoba</taxon>
        <taxon>Euglenozoa</taxon>
        <taxon>Kinetoplastea</taxon>
        <taxon>Metakinetoplastina</taxon>
        <taxon>Trypanosomatida</taxon>
        <taxon>Trypanosomatidae</taxon>
        <taxon>Trypanosoma</taxon>
        <taxon>Schizotrypanum</taxon>
    </lineage>
</organism>
<proteinExistence type="predicted"/>
<dbReference type="Proteomes" id="UP000002296">
    <property type="component" value="Unassembled WGS sequence"/>
</dbReference>
<evidence type="ECO:0000313" key="4">
    <source>
        <dbReference type="Proteomes" id="UP000002296"/>
    </source>
</evidence>
<feature type="region of interest" description="Disordered" evidence="2">
    <location>
        <begin position="93"/>
        <end position="126"/>
    </location>
</feature>
<keyword evidence="4" id="KW-1185">Reference proteome</keyword>
<dbReference type="GeneID" id="3536655"/>
<name>Q4CWV7_TRYCC</name>
<dbReference type="AlphaFoldDB" id="Q4CWV7"/>
<dbReference type="KEGG" id="tcr:503465.40"/>
<dbReference type="RefSeq" id="XP_806611.1">
    <property type="nucleotide sequence ID" value="XM_801518.1"/>
</dbReference>